<dbReference type="GO" id="GO:0060395">
    <property type="term" value="P:SMAD protein signal transduction"/>
    <property type="evidence" value="ECO:0007669"/>
    <property type="project" value="TreeGrafter"/>
</dbReference>
<dbReference type="InterPro" id="IPR001132">
    <property type="entry name" value="SMAD_dom_Dwarfin-type"/>
</dbReference>
<dbReference type="InterPro" id="IPR017855">
    <property type="entry name" value="SMAD-like_dom_sf"/>
</dbReference>
<evidence type="ECO:0000256" key="4">
    <source>
        <dbReference type="ARBA" id="ARBA00023015"/>
    </source>
</evidence>
<keyword evidence="3" id="KW-0862">Zinc</keyword>
<dbReference type="GO" id="GO:0050793">
    <property type="term" value="P:regulation of developmental process"/>
    <property type="evidence" value="ECO:0007669"/>
    <property type="project" value="UniProtKB-ARBA"/>
</dbReference>
<dbReference type="PROSITE" id="PS51076">
    <property type="entry name" value="MH2"/>
    <property type="match status" value="1"/>
</dbReference>
<dbReference type="GO" id="GO:0030154">
    <property type="term" value="P:cell differentiation"/>
    <property type="evidence" value="ECO:0007669"/>
    <property type="project" value="TreeGrafter"/>
</dbReference>
<evidence type="ECO:0000256" key="8">
    <source>
        <dbReference type="SAM" id="MobiDB-lite"/>
    </source>
</evidence>
<dbReference type="GO" id="GO:0070411">
    <property type="term" value="F:I-SMAD binding"/>
    <property type="evidence" value="ECO:0007669"/>
    <property type="project" value="TreeGrafter"/>
</dbReference>
<evidence type="ECO:0000256" key="3">
    <source>
        <dbReference type="ARBA" id="ARBA00022833"/>
    </source>
</evidence>
<dbReference type="InterPro" id="IPR008984">
    <property type="entry name" value="SMAD_FHA_dom_sf"/>
</dbReference>
<dbReference type="SMR" id="A0A0M4F6K5"/>
<dbReference type="Pfam" id="PF03166">
    <property type="entry name" value="MH2"/>
    <property type="match status" value="1"/>
</dbReference>
<evidence type="ECO:0000259" key="10">
    <source>
        <dbReference type="PROSITE" id="PS51076"/>
    </source>
</evidence>
<dbReference type="GO" id="GO:0009791">
    <property type="term" value="P:post-embryonic development"/>
    <property type="evidence" value="ECO:0007669"/>
    <property type="project" value="UniProtKB-ARBA"/>
</dbReference>
<dbReference type="STRING" id="30019.A0A0M4F6K5"/>
<keyword evidence="2" id="KW-0479">Metal-binding</keyword>
<dbReference type="SMART" id="SM00523">
    <property type="entry name" value="DWA"/>
    <property type="match status" value="1"/>
</dbReference>
<dbReference type="OMA" id="RDSVYIC"/>
<protein>
    <recommendedName>
        <fullName evidence="7">Mothers against decapentaplegic homolog</fullName>
        <shortName evidence="7">MAD homolog</shortName>
        <shortName evidence="7">Mothers against DPP homolog</shortName>
    </recommendedName>
    <alternativeName>
        <fullName evidence="7">SMAD family member</fullName>
    </alternativeName>
</protein>
<comment type="subcellular location">
    <subcellularLocation>
        <location evidence="7">Cytoplasm</location>
    </subcellularLocation>
    <subcellularLocation>
        <location evidence="7">Nucleus</location>
    </subcellularLocation>
</comment>
<evidence type="ECO:0000313" key="12">
    <source>
        <dbReference type="Proteomes" id="UP000494163"/>
    </source>
</evidence>
<feature type="region of interest" description="Disordered" evidence="8">
    <location>
        <begin position="133"/>
        <end position="164"/>
    </location>
</feature>
<dbReference type="GO" id="GO:0006357">
    <property type="term" value="P:regulation of transcription by RNA polymerase II"/>
    <property type="evidence" value="ECO:0007669"/>
    <property type="project" value="TreeGrafter"/>
</dbReference>
<feature type="domain" description="MH1" evidence="9">
    <location>
        <begin position="222"/>
        <end position="347"/>
    </location>
</feature>
<gene>
    <name evidence="11" type="ORF">Dbus_chr3Rg2450</name>
</gene>
<organism evidence="11 12">
    <name type="scientific">Drosophila busckii</name>
    <name type="common">Fruit fly</name>
    <dbReference type="NCBI Taxonomy" id="30019"/>
    <lineage>
        <taxon>Eukaryota</taxon>
        <taxon>Metazoa</taxon>
        <taxon>Ecdysozoa</taxon>
        <taxon>Arthropoda</taxon>
        <taxon>Hexapoda</taxon>
        <taxon>Insecta</taxon>
        <taxon>Pterygota</taxon>
        <taxon>Neoptera</taxon>
        <taxon>Endopterygota</taxon>
        <taxon>Diptera</taxon>
        <taxon>Brachycera</taxon>
        <taxon>Muscomorpha</taxon>
        <taxon>Ephydroidea</taxon>
        <taxon>Drosophilidae</taxon>
        <taxon>Drosophila</taxon>
    </lineage>
</organism>
<evidence type="ECO:0000313" key="11">
    <source>
        <dbReference type="EMBL" id="ALC47700.1"/>
    </source>
</evidence>
<dbReference type="InterPro" id="IPR003619">
    <property type="entry name" value="MAD_homology1_Dwarfin-type"/>
</dbReference>
<dbReference type="Gene3D" id="2.60.200.10">
    <property type="match status" value="1"/>
</dbReference>
<evidence type="ECO:0000256" key="1">
    <source>
        <dbReference type="ARBA" id="ARBA00005545"/>
    </source>
</evidence>
<dbReference type="AlphaFoldDB" id="A0A0M4F6K5"/>
<accession>A0A0M4F6K5</accession>
<evidence type="ECO:0000256" key="5">
    <source>
        <dbReference type="ARBA" id="ARBA00023163"/>
    </source>
</evidence>
<keyword evidence="12" id="KW-1185">Reference proteome</keyword>
<feature type="compositionally biased region" description="Pro residues" evidence="8">
    <location>
        <begin position="137"/>
        <end position="146"/>
    </location>
</feature>
<dbReference type="GO" id="GO:0140416">
    <property type="term" value="F:transcription regulator inhibitor activity"/>
    <property type="evidence" value="ECO:0007669"/>
    <property type="project" value="TreeGrafter"/>
</dbReference>
<evidence type="ECO:0000256" key="2">
    <source>
        <dbReference type="ARBA" id="ARBA00022723"/>
    </source>
</evidence>
<dbReference type="PANTHER" id="PTHR13703:SF54">
    <property type="entry name" value="MOTHERS AGAINST DECAPENTAPLEGIC HOMOLOG"/>
    <property type="match status" value="1"/>
</dbReference>
<dbReference type="InterPro" id="IPR013790">
    <property type="entry name" value="Dwarfin"/>
</dbReference>
<dbReference type="InterPro" id="IPR013019">
    <property type="entry name" value="MAD_homology_MH1"/>
</dbReference>
<dbReference type="GO" id="GO:0051239">
    <property type="term" value="P:regulation of multicellular organismal process"/>
    <property type="evidence" value="ECO:0007669"/>
    <property type="project" value="UniProtKB-ARBA"/>
</dbReference>
<evidence type="ECO:0000256" key="6">
    <source>
        <dbReference type="ARBA" id="ARBA00023242"/>
    </source>
</evidence>
<dbReference type="InterPro" id="IPR036578">
    <property type="entry name" value="SMAD_MH1_sf"/>
</dbReference>
<dbReference type="SMART" id="SM00524">
    <property type="entry name" value="DWB"/>
    <property type="match status" value="1"/>
</dbReference>
<proteinExistence type="inferred from homology"/>
<evidence type="ECO:0000259" key="9">
    <source>
        <dbReference type="PROSITE" id="PS51075"/>
    </source>
</evidence>
<dbReference type="PANTHER" id="PTHR13703">
    <property type="entry name" value="SMAD"/>
    <property type="match status" value="1"/>
</dbReference>
<dbReference type="GO" id="GO:0046872">
    <property type="term" value="F:metal ion binding"/>
    <property type="evidence" value="ECO:0007669"/>
    <property type="project" value="UniProtKB-KW"/>
</dbReference>
<keyword evidence="4 7" id="KW-0805">Transcription regulation</keyword>
<feature type="compositionally biased region" description="Low complexity" evidence="8">
    <location>
        <begin position="147"/>
        <end position="164"/>
    </location>
</feature>
<feature type="domain" description="MH2" evidence="10">
    <location>
        <begin position="429"/>
        <end position="601"/>
    </location>
</feature>
<name>A0A0M4F6K5_DROBS</name>
<dbReference type="PROSITE" id="PS51075">
    <property type="entry name" value="MH1"/>
    <property type="match status" value="1"/>
</dbReference>
<evidence type="ECO:0000256" key="7">
    <source>
        <dbReference type="RuleBase" id="RU361195"/>
    </source>
</evidence>
<feature type="region of interest" description="Disordered" evidence="8">
    <location>
        <begin position="30"/>
        <end position="49"/>
    </location>
</feature>
<dbReference type="GO" id="GO:0071144">
    <property type="term" value="C:heteromeric SMAD protein complex"/>
    <property type="evidence" value="ECO:0007669"/>
    <property type="project" value="TreeGrafter"/>
</dbReference>
<keyword evidence="7" id="KW-0963">Cytoplasm</keyword>
<reference evidence="11 12" key="1">
    <citation type="submission" date="2015-08" db="EMBL/GenBank/DDBJ databases">
        <title>Ancestral chromatin configuration constrains chromatin evolution on differentiating sex chromosomes in Drosophila.</title>
        <authorList>
            <person name="Zhou Q."/>
            <person name="Bachtrog D."/>
        </authorList>
    </citation>
    <scope>NUCLEOTIDE SEQUENCE [LARGE SCALE GENOMIC DNA]</scope>
    <source>
        <tissue evidence="11">Whole larvae</tissue>
    </source>
</reference>
<comment type="similarity">
    <text evidence="1 7">Belongs to the dwarfin/SMAD family.</text>
</comment>
<dbReference type="OrthoDB" id="5946219at2759"/>
<sequence>MVFASKKKEELWRLASKNQPVPCYACGIQTPMQQQQQPHHPPPRPPQTASEAILRLNTPLPPYSSQPCSIDSSSGYRPNQRLAQELVATETESEVDISMSMSVSGNEESDCSDIKSACSYASSCVDISRDENEARPLPAPAPPYYHQPPNNNNSNSNANPSHNPSMSTATFAFAASMFRNCCGGSGAETSSTNGILTRANLSQRQIPAASTTTCPQPAPAPCLCHRLLKQNFNALLKQLKSKQQAELLLAVKSRSLDNNPPRSAVAANASAAAAASSAHSYLQCILIKSNTPADVEQHFATCQLFFWPDLRCASELRRLPVCPSARDSVYICCNPLHWFRVMHATDTESAYQRSKMLRLRDTDSEGNTQNIERSWTMQSTNNNNINNHNHGHSISSISILKQAESQLYVPSIESFTTDGKDRNACSQAWCQIAYWELGNRVGEFFEAKKSAVNIYKDGPIDCSGDSMCLRDLTSKQQRMTRTTTVQNTRQKIGLGVTLSLNCGDVWIYNRSNVPIYVDSPTLSERLDRVCKVMPGYCLKAFETHRAQVLAYKQAERMTQLGPIDSFSMKISFYKGWGYNQYRRQDIMGCPCWLEVHFNHLR</sequence>
<dbReference type="SUPFAM" id="SSF56366">
    <property type="entry name" value="SMAD MH1 domain"/>
    <property type="match status" value="1"/>
</dbReference>
<keyword evidence="6 7" id="KW-0539">Nucleus</keyword>
<dbReference type="Gene3D" id="3.90.520.10">
    <property type="entry name" value="SMAD MH1 domain"/>
    <property type="match status" value="1"/>
</dbReference>
<dbReference type="EMBL" id="CP012526">
    <property type="protein sequence ID" value="ALC47700.1"/>
    <property type="molecule type" value="Genomic_DNA"/>
</dbReference>
<dbReference type="GO" id="GO:0009653">
    <property type="term" value="P:anatomical structure morphogenesis"/>
    <property type="evidence" value="ECO:0007669"/>
    <property type="project" value="TreeGrafter"/>
</dbReference>
<dbReference type="GO" id="GO:0005737">
    <property type="term" value="C:cytoplasm"/>
    <property type="evidence" value="ECO:0007669"/>
    <property type="project" value="UniProtKB-SubCell"/>
</dbReference>
<dbReference type="Proteomes" id="UP000494163">
    <property type="component" value="Chromosome 3R"/>
</dbReference>
<dbReference type="SUPFAM" id="SSF49879">
    <property type="entry name" value="SMAD/FHA domain"/>
    <property type="match status" value="1"/>
</dbReference>
<keyword evidence="5 7" id="KW-0804">Transcription</keyword>
<dbReference type="Pfam" id="PF03165">
    <property type="entry name" value="MH1"/>
    <property type="match status" value="1"/>
</dbReference>
<dbReference type="CDD" id="cd10489">
    <property type="entry name" value="MH1_SMAD_6_7"/>
    <property type="match status" value="1"/>
</dbReference>